<accession>A0A0K2TWF3</accession>
<proteinExistence type="predicted"/>
<sequence>MVSLLACSMITIVCCKTIVVEVIVYCSRNLLY</sequence>
<organism evidence="1">
    <name type="scientific">Lepeophtheirus salmonis</name>
    <name type="common">Salmon louse</name>
    <name type="synonym">Caligus salmonis</name>
    <dbReference type="NCBI Taxonomy" id="72036"/>
    <lineage>
        <taxon>Eukaryota</taxon>
        <taxon>Metazoa</taxon>
        <taxon>Ecdysozoa</taxon>
        <taxon>Arthropoda</taxon>
        <taxon>Crustacea</taxon>
        <taxon>Multicrustacea</taxon>
        <taxon>Hexanauplia</taxon>
        <taxon>Copepoda</taxon>
        <taxon>Siphonostomatoida</taxon>
        <taxon>Caligidae</taxon>
        <taxon>Lepeophtheirus</taxon>
    </lineage>
</organism>
<evidence type="ECO:0000313" key="1">
    <source>
        <dbReference type="EMBL" id="CDW29716.1"/>
    </source>
</evidence>
<name>A0A0K2TWF3_LEPSM</name>
<reference evidence="1" key="1">
    <citation type="submission" date="2014-05" db="EMBL/GenBank/DDBJ databases">
        <authorList>
            <person name="Chronopoulou M."/>
        </authorList>
    </citation>
    <scope>NUCLEOTIDE SEQUENCE</scope>
    <source>
        <tissue evidence="1">Whole organism</tissue>
    </source>
</reference>
<protein>
    <submittedName>
        <fullName evidence="1">Uncharacterized protein</fullName>
    </submittedName>
</protein>
<dbReference type="EMBL" id="HACA01012355">
    <property type="protein sequence ID" value="CDW29716.1"/>
    <property type="molecule type" value="Transcribed_RNA"/>
</dbReference>
<dbReference type="AlphaFoldDB" id="A0A0K2TWF3"/>